<comment type="function">
    <text evidence="10">Catalyzes the transfer of an acyl group from acyl-phosphate (acyl-PO(4)) to glycerol-3-phosphate (G3P) to form lysophosphatidic acid (LPA). This enzyme utilizes acyl-phosphate as fatty acyl donor, but not acyl-CoA or acyl-ACP.</text>
</comment>
<evidence type="ECO:0000256" key="1">
    <source>
        <dbReference type="ARBA" id="ARBA00022475"/>
    </source>
</evidence>
<sequence>MLEITVILLAYLLGSLQPGLWIGQTFFKKDIREHGSGNTGTTNTFRVLGKTAGIIVLILDMAKGSIATLLPIWFGVAIHPMLAGAFAIIGHVFSIFIRFKGGKAVATSAGVVLAVQPILLLGLAVVWVSVLYLSSMVSLASILTLIVAAIASLFVGDWVFTLVIWIAMIIVFVRHRSNIERIKNGEENKVSFGLGQAKK</sequence>
<evidence type="ECO:0000256" key="10">
    <source>
        <dbReference type="HAMAP-Rule" id="MF_01043"/>
    </source>
</evidence>
<accession>A0ABP3HKE4</accession>
<protein>
    <recommendedName>
        <fullName evidence="10">Glycerol-3-phosphate acyltransferase</fullName>
    </recommendedName>
    <alternativeName>
        <fullName evidence="10">Acyl-PO4 G3P acyltransferase</fullName>
    </alternativeName>
    <alternativeName>
        <fullName evidence="10">Acyl-phosphate--glycerol-3-phosphate acyltransferase</fullName>
    </alternativeName>
    <alternativeName>
        <fullName evidence="10">G3P acyltransferase</fullName>
        <shortName evidence="10">GPAT</shortName>
        <ecNumber evidence="10">2.3.1.275</ecNumber>
    </alternativeName>
    <alternativeName>
        <fullName evidence="10">Lysophosphatidic acid synthase</fullName>
        <shortName evidence="10">LPA synthase</shortName>
    </alternativeName>
</protein>
<evidence type="ECO:0000256" key="7">
    <source>
        <dbReference type="ARBA" id="ARBA00023136"/>
    </source>
</evidence>
<gene>
    <name evidence="10 11" type="primary">plsY</name>
    <name evidence="11" type="ORF">GCM10008932_24580</name>
</gene>
<evidence type="ECO:0000256" key="6">
    <source>
        <dbReference type="ARBA" id="ARBA00023098"/>
    </source>
</evidence>
<feature type="transmembrane region" description="Helical" evidence="10">
    <location>
        <begin position="6"/>
        <end position="27"/>
    </location>
</feature>
<keyword evidence="4 10" id="KW-0812">Transmembrane</keyword>
<feature type="transmembrane region" description="Helical" evidence="10">
    <location>
        <begin position="47"/>
        <end position="66"/>
    </location>
</feature>
<name>A0ABP3HKE4_9LACT</name>
<feature type="transmembrane region" description="Helical" evidence="10">
    <location>
        <begin position="140"/>
        <end position="173"/>
    </location>
</feature>
<keyword evidence="6 10" id="KW-0443">Lipid metabolism</keyword>
<organism evidence="11 12">
    <name type="scientific">Alkalibacterium iburiense</name>
    <dbReference type="NCBI Taxonomy" id="290589"/>
    <lineage>
        <taxon>Bacteria</taxon>
        <taxon>Bacillati</taxon>
        <taxon>Bacillota</taxon>
        <taxon>Bacilli</taxon>
        <taxon>Lactobacillales</taxon>
        <taxon>Carnobacteriaceae</taxon>
        <taxon>Alkalibacterium</taxon>
    </lineage>
</organism>
<comment type="similarity">
    <text evidence="10">Belongs to the PlsY family.</text>
</comment>
<keyword evidence="3 10" id="KW-0808">Transferase</keyword>
<feature type="transmembrane region" description="Helical" evidence="10">
    <location>
        <begin position="72"/>
        <end position="97"/>
    </location>
</feature>
<keyword evidence="1 10" id="KW-1003">Cell membrane</keyword>
<keyword evidence="9 10" id="KW-1208">Phospholipid metabolism</keyword>
<dbReference type="EC" id="2.3.1.275" evidence="10"/>
<dbReference type="InterPro" id="IPR003811">
    <property type="entry name" value="G3P_acylTferase_PlsY"/>
</dbReference>
<dbReference type="HAMAP" id="MF_01043">
    <property type="entry name" value="PlsY"/>
    <property type="match status" value="1"/>
</dbReference>
<keyword evidence="7 10" id="KW-0472">Membrane</keyword>
<keyword evidence="2 10" id="KW-0444">Lipid biosynthesis</keyword>
<dbReference type="PANTHER" id="PTHR30309">
    <property type="entry name" value="INNER MEMBRANE PROTEIN YGIH"/>
    <property type="match status" value="1"/>
</dbReference>
<comment type="pathway">
    <text evidence="10">Lipid metabolism; phospholipid metabolism.</text>
</comment>
<evidence type="ECO:0000256" key="4">
    <source>
        <dbReference type="ARBA" id="ARBA00022692"/>
    </source>
</evidence>
<comment type="caution">
    <text evidence="11">The sequence shown here is derived from an EMBL/GenBank/DDBJ whole genome shotgun (WGS) entry which is preliminary data.</text>
</comment>
<keyword evidence="8 10" id="KW-0594">Phospholipid biosynthesis</keyword>
<evidence type="ECO:0000256" key="3">
    <source>
        <dbReference type="ARBA" id="ARBA00022679"/>
    </source>
</evidence>
<dbReference type="PANTHER" id="PTHR30309:SF0">
    <property type="entry name" value="GLYCEROL-3-PHOSPHATE ACYLTRANSFERASE-RELATED"/>
    <property type="match status" value="1"/>
</dbReference>
<dbReference type="Pfam" id="PF02660">
    <property type="entry name" value="G3P_acyltransf"/>
    <property type="match status" value="1"/>
</dbReference>
<keyword evidence="5 10" id="KW-1133">Transmembrane helix</keyword>
<keyword evidence="12" id="KW-1185">Reference proteome</keyword>
<evidence type="ECO:0000256" key="9">
    <source>
        <dbReference type="ARBA" id="ARBA00023264"/>
    </source>
</evidence>
<evidence type="ECO:0000313" key="12">
    <source>
        <dbReference type="Proteomes" id="UP001501166"/>
    </source>
</evidence>
<comment type="subunit">
    <text evidence="10">Probably interacts with PlsX.</text>
</comment>
<dbReference type="EMBL" id="BAAACW010000167">
    <property type="protein sequence ID" value="GAA0372382.1"/>
    <property type="molecule type" value="Genomic_DNA"/>
</dbReference>
<evidence type="ECO:0000256" key="2">
    <source>
        <dbReference type="ARBA" id="ARBA00022516"/>
    </source>
</evidence>
<dbReference type="Proteomes" id="UP001501166">
    <property type="component" value="Unassembled WGS sequence"/>
</dbReference>
<comment type="subcellular location">
    <subcellularLocation>
        <location evidence="10">Cell membrane</location>
        <topology evidence="10">Multi-pass membrane protein</topology>
    </subcellularLocation>
</comment>
<feature type="transmembrane region" description="Helical" evidence="10">
    <location>
        <begin position="109"/>
        <end position="134"/>
    </location>
</feature>
<evidence type="ECO:0000313" key="11">
    <source>
        <dbReference type="EMBL" id="GAA0372382.1"/>
    </source>
</evidence>
<proteinExistence type="inferred from homology"/>
<comment type="catalytic activity">
    <reaction evidence="10">
        <text>an acyl phosphate + sn-glycerol 3-phosphate = a 1-acyl-sn-glycero-3-phosphate + phosphate</text>
        <dbReference type="Rhea" id="RHEA:34075"/>
        <dbReference type="ChEBI" id="CHEBI:43474"/>
        <dbReference type="ChEBI" id="CHEBI:57597"/>
        <dbReference type="ChEBI" id="CHEBI:57970"/>
        <dbReference type="ChEBI" id="CHEBI:59918"/>
        <dbReference type="EC" id="2.3.1.275"/>
    </reaction>
</comment>
<reference evidence="12" key="1">
    <citation type="journal article" date="2019" name="Int. J. Syst. Evol. Microbiol.">
        <title>The Global Catalogue of Microorganisms (GCM) 10K type strain sequencing project: providing services to taxonomists for standard genome sequencing and annotation.</title>
        <authorList>
            <consortium name="The Broad Institute Genomics Platform"/>
            <consortium name="The Broad Institute Genome Sequencing Center for Infectious Disease"/>
            <person name="Wu L."/>
            <person name="Ma J."/>
        </authorList>
    </citation>
    <scope>NUCLEOTIDE SEQUENCE [LARGE SCALE GENOMIC DNA]</scope>
    <source>
        <strain evidence="12">JCM 12662</strain>
    </source>
</reference>
<dbReference type="NCBIfam" id="TIGR00023">
    <property type="entry name" value="glycerol-3-phosphate 1-O-acyltransferase PlsY"/>
    <property type="match status" value="1"/>
</dbReference>
<dbReference type="SMART" id="SM01207">
    <property type="entry name" value="G3P_acyltransf"/>
    <property type="match status" value="1"/>
</dbReference>
<evidence type="ECO:0000256" key="5">
    <source>
        <dbReference type="ARBA" id="ARBA00022989"/>
    </source>
</evidence>
<evidence type="ECO:0000256" key="8">
    <source>
        <dbReference type="ARBA" id="ARBA00023209"/>
    </source>
</evidence>